<feature type="transmembrane region" description="Helical" evidence="1">
    <location>
        <begin position="29"/>
        <end position="51"/>
    </location>
</feature>
<keyword evidence="1" id="KW-0812">Transmembrane</keyword>
<keyword evidence="1" id="KW-1133">Transmembrane helix</keyword>
<feature type="transmembrane region" description="Helical" evidence="1">
    <location>
        <begin position="6"/>
        <end position="22"/>
    </location>
</feature>
<evidence type="ECO:0000313" key="2">
    <source>
        <dbReference type="EMBL" id="MBI5078703.1"/>
    </source>
</evidence>
<reference evidence="2" key="1">
    <citation type="submission" date="2020-07" db="EMBL/GenBank/DDBJ databases">
        <title>Huge and variable diversity of episymbiotic CPR bacteria and DPANN archaea in groundwater ecosystems.</title>
        <authorList>
            <person name="He C.Y."/>
            <person name="Keren R."/>
            <person name="Whittaker M."/>
            <person name="Farag I.F."/>
            <person name="Doudna J."/>
            <person name="Cate J.H.D."/>
            <person name="Banfield J.F."/>
        </authorList>
    </citation>
    <scope>NUCLEOTIDE SEQUENCE</scope>
    <source>
        <strain evidence="2">NC_groundwater_1860_Pr3_B-0.1um_51_7</strain>
    </source>
</reference>
<comment type="caution">
    <text evidence="2">The sequence shown here is derived from an EMBL/GenBank/DDBJ whole genome shotgun (WGS) entry which is preliminary data.</text>
</comment>
<protein>
    <submittedName>
        <fullName evidence="2">Uncharacterized protein</fullName>
    </submittedName>
</protein>
<evidence type="ECO:0000313" key="3">
    <source>
        <dbReference type="Proteomes" id="UP000808761"/>
    </source>
</evidence>
<dbReference type="EMBL" id="JACRKR010000082">
    <property type="protein sequence ID" value="MBI5078703.1"/>
    <property type="molecule type" value="Genomic_DNA"/>
</dbReference>
<sequence length="59" mass="6649">MADIFVKIFQIVFAVLVVGMLVKEERFNVPAFLFGIIASLSLLTTAIVLYYNSFMEEGE</sequence>
<keyword evidence="1" id="KW-0472">Membrane</keyword>
<organism evidence="2 3">
    <name type="scientific">Candidatus Saganbacteria bacterium</name>
    <dbReference type="NCBI Taxonomy" id="2575572"/>
    <lineage>
        <taxon>Bacteria</taxon>
        <taxon>Bacillati</taxon>
        <taxon>Saganbacteria</taxon>
    </lineage>
</organism>
<accession>A0A9D6UMK8</accession>
<evidence type="ECO:0000256" key="1">
    <source>
        <dbReference type="SAM" id="Phobius"/>
    </source>
</evidence>
<dbReference type="AlphaFoldDB" id="A0A9D6UMK8"/>
<name>A0A9D6UMK8_UNCSA</name>
<proteinExistence type="predicted"/>
<dbReference type="Proteomes" id="UP000808761">
    <property type="component" value="Unassembled WGS sequence"/>
</dbReference>
<gene>
    <name evidence="2" type="ORF">HZB08_01605</name>
</gene>